<dbReference type="InterPro" id="IPR023401">
    <property type="entry name" value="ODC_N"/>
</dbReference>
<comment type="similarity">
    <text evidence="1">Belongs to the ornithine cyclodeaminase/mu-crystallin family.</text>
</comment>
<reference evidence="2" key="1">
    <citation type="journal article" date="2023" name="Mol. Plant Microbe Interact.">
        <title>Elucidating the Obligate Nature and Biological Capacity of an Invasive Fungal Corn Pathogen.</title>
        <authorList>
            <person name="MacCready J.S."/>
            <person name="Roggenkamp E.M."/>
            <person name="Gdanetz K."/>
            <person name="Chilvers M.I."/>
        </authorList>
    </citation>
    <scope>NUCLEOTIDE SEQUENCE</scope>
    <source>
        <strain evidence="2">PM02</strain>
    </source>
</reference>
<dbReference type="SUPFAM" id="SSF51735">
    <property type="entry name" value="NAD(P)-binding Rossmann-fold domains"/>
    <property type="match status" value="1"/>
</dbReference>
<evidence type="ECO:0000313" key="2">
    <source>
        <dbReference type="EMBL" id="KAK2075127.1"/>
    </source>
</evidence>
<dbReference type="Gene3D" id="3.40.50.720">
    <property type="entry name" value="NAD(P)-binding Rossmann-like Domain"/>
    <property type="match status" value="1"/>
</dbReference>
<dbReference type="EMBL" id="JAQQPM010000009">
    <property type="protein sequence ID" value="KAK2075127.1"/>
    <property type="molecule type" value="Genomic_DNA"/>
</dbReference>
<organism evidence="2 3">
    <name type="scientific">Phyllachora maydis</name>
    <dbReference type="NCBI Taxonomy" id="1825666"/>
    <lineage>
        <taxon>Eukaryota</taxon>
        <taxon>Fungi</taxon>
        <taxon>Dikarya</taxon>
        <taxon>Ascomycota</taxon>
        <taxon>Pezizomycotina</taxon>
        <taxon>Sordariomycetes</taxon>
        <taxon>Sordariomycetidae</taxon>
        <taxon>Phyllachorales</taxon>
        <taxon>Phyllachoraceae</taxon>
        <taxon>Phyllachora</taxon>
    </lineage>
</organism>
<sequence>MPSCSPIGKSIKVITLSSAQNQNADDEDRPVVRPTGAVTLFNPDGSPAGILHASTLTAFRTALASLCLVQKRNRVHTVTVFGSGEQAYWHVRLALLLRGSTVRHVNVINRRFSPSCKALLKRFHGVPADMKTCEGWNQCAFSILTPSHGEYARLLREQPTQLADLAKKYTSIG</sequence>
<dbReference type="InterPro" id="IPR036291">
    <property type="entry name" value="NAD(P)-bd_dom_sf"/>
</dbReference>
<protein>
    <submittedName>
        <fullName evidence="2">Uncharacterized protein</fullName>
    </submittedName>
</protein>
<evidence type="ECO:0000256" key="1">
    <source>
        <dbReference type="ARBA" id="ARBA00008903"/>
    </source>
</evidence>
<accession>A0AAD9IEH2</accession>
<dbReference type="InterPro" id="IPR003462">
    <property type="entry name" value="ODC_Mu_crystall"/>
</dbReference>
<keyword evidence="3" id="KW-1185">Reference proteome</keyword>
<comment type="caution">
    <text evidence="2">The sequence shown here is derived from an EMBL/GenBank/DDBJ whole genome shotgun (WGS) entry which is preliminary data.</text>
</comment>
<name>A0AAD9IEH2_9PEZI</name>
<evidence type="ECO:0000313" key="3">
    <source>
        <dbReference type="Proteomes" id="UP001217918"/>
    </source>
</evidence>
<dbReference type="AlphaFoldDB" id="A0AAD9IEH2"/>
<dbReference type="GO" id="GO:0005737">
    <property type="term" value="C:cytoplasm"/>
    <property type="evidence" value="ECO:0007669"/>
    <property type="project" value="TreeGrafter"/>
</dbReference>
<dbReference type="Proteomes" id="UP001217918">
    <property type="component" value="Unassembled WGS sequence"/>
</dbReference>
<dbReference type="Gene3D" id="3.30.1780.10">
    <property type="entry name" value="ornithine cyclodeaminase, domain 1"/>
    <property type="match status" value="1"/>
</dbReference>
<dbReference type="PANTHER" id="PTHR13812:SF19">
    <property type="entry name" value="KETIMINE REDUCTASE MU-CRYSTALLIN"/>
    <property type="match status" value="1"/>
</dbReference>
<gene>
    <name evidence="2" type="ORF">P8C59_009279</name>
</gene>
<dbReference type="PANTHER" id="PTHR13812">
    <property type="entry name" value="KETIMINE REDUCTASE MU-CRYSTALLIN"/>
    <property type="match status" value="1"/>
</dbReference>
<proteinExistence type="inferred from homology"/>